<protein>
    <submittedName>
        <fullName evidence="1">SFRICE_031008</fullName>
    </submittedName>
</protein>
<accession>A0A2H1VXT6</accession>
<organism evidence="1">
    <name type="scientific">Spodoptera frugiperda</name>
    <name type="common">Fall armyworm</name>
    <dbReference type="NCBI Taxonomy" id="7108"/>
    <lineage>
        <taxon>Eukaryota</taxon>
        <taxon>Metazoa</taxon>
        <taxon>Ecdysozoa</taxon>
        <taxon>Arthropoda</taxon>
        <taxon>Hexapoda</taxon>
        <taxon>Insecta</taxon>
        <taxon>Pterygota</taxon>
        <taxon>Neoptera</taxon>
        <taxon>Endopterygota</taxon>
        <taxon>Lepidoptera</taxon>
        <taxon>Glossata</taxon>
        <taxon>Ditrysia</taxon>
        <taxon>Noctuoidea</taxon>
        <taxon>Noctuidae</taxon>
        <taxon>Amphipyrinae</taxon>
        <taxon>Spodoptera</taxon>
    </lineage>
</organism>
<dbReference type="EMBL" id="ODYU01005111">
    <property type="protein sequence ID" value="SOQ45657.1"/>
    <property type="molecule type" value="Genomic_DNA"/>
</dbReference>
<sequence>MTLLQSPIIYFTFIFYIITPLIPEGVGRGAHYDTYLMTRQCTLTFHNLCCKSHVIEGRESIVIYSTILDSVLQLRNVRKAEKSPVIHSLTWESNPRPLAPAVAHATTRPMRQGRGFDHFDPRLLSIKLGVELSLNGLEVSPLSHCIVLLDCTLYTLPDLGIEPETPNQSHLQPLDQRSSLDYDCLR</sequence>
<proteinExistence type="predicted"/>
<evidence type="ECO:0000313" key="1">
    <source>
        <dbReference type="EMBL" id="SOQ45657.1"/>
    </source>
</evidence>
<name>A0A2H1VXT6_SPOFR</name>
<gene>
    <name evidence="1" type="ORF">SFRICE_031008</name>
</gene>
<dbReference type="AlphaFoldDB" id="A0A2H1VXT6"/>
<reference evidence="1" key="1">
    <citation type="submission" date="2016-07" db="EMBL/GenBank/DDBJ databases">
        <authorList>
            <person name="Bretaudeau A."/>
        </authorList>
    </citation>
    <scope>NUCLEOTIDE SEQUENCE</scope>
    <source>
        <strain evidence="1">Rice</strain>
        <tissue evidence="1">Whole body</tissue>
    </source>
</reference>